<proteinExistence type="predicted"/>
<dbReference type="GO" id="GO:0016020">
    <property type="term" value="C:membrane"/>
    <property type="evidence" value="ECO:0007669"/>
    <property type="project" value="TreeGrafter"/>
</dbReference>
<dbReference type="Gene3D" id="3.40.50.1820">
    <property type="entry name" value="alpha/beta hydrolase"/>
    <property type="match status" value="1"/>
</dbReference>
<dbReference type="InterPro" id="IPR029058">
    <property type="entry name" value="AB_hydrolase_fold"/>
</dbReference>
<dbReference type="RefSeq" id="WP_232079221.1">
    <property type="nucleotide sequence ID" value="NZ_AP022613.1"/>
</dbReference>
<dbReference type="GO" id="GO:0016787">
    <property type="term" value="F:hydrolase activity"/>
    <property type="evidence" value="ECO:0007669"/>
    <property type="project" value="UniProtKB-KW"/>
</dbReference>
<evidence type="ECO:0000256" key="1">
    <source>
        <dbReference type="ARBA" id="ARBA00022801"/>
    </source>
</evidence>
<protein>
    <submittedName>
        <fullName evidence="3">Alpha/beta hydrolase</fullName>
    </submittedName>
</protein>
<dbReference type="InterPro" id="IPR000073">
    <property type="entry name" value="AB_hydrolase_1"/>
</dbReference>
<dbReference type="PANTHER" id="PTHR43798">
    <property type="entry name" value="MONOACYLGLYCEROL LIPASE"/>
    <property type="match status" value="1"/>
</dbReference>
<evidence type="ECO:0000313" key="3">
    <source>
        <dbReference type="EMBL" id="BBZ38262.1"/>
    </source>
</evidence>
<dbReference type="AlphaFoldDB" id="A0A7I7YB06"/>
<keyword evidence="1 3" id="KW-0378">Hydrolase</keyword>
<evidence type="ECO:0000313" key="4">
    <source>
        <dbReference type="Proteomes" id="UP000467385"/>
    </source>
</evidence>
<organism evidence="3 4">
    <name type="scientific">Mycobacterium conspicuum</name>
    <dbReference type="NCBI Taxonomy" id="44010"/>
    <lineage>
        <taxon>Bacteria</taxon>
        <taxon>Bacillati</taxon>
        <taxon>Actinomycetota</taxon>
        <taxon>Actinomycetes</taxon>
        <taxon>Mycobacteriales</taxon>
        <taxon>Mycobacteriaceae</taxon>
        <taxon>Mycobacterium</taxon>
    </lineage>
</organism>
<dbReference type="InterPro" id="IPR050266">
    <property type="entry name" value="AB_hydrolase_sf"/>
</dbReference>
<dbReference type="Pfam" id="PF00561">
    <property type="entry name" value="Abhydrolase_1"/>
    <property type="match status" value="1"/>
</dbReference>
<accession>A0A7I7YB06</accession>
<dbReference type="Proteomes" id="UP000467385">
    <property type="component" value="Chromosome"/>
</dbReference>
<name>A0A7I7YB06_9MYCO</name>
<feature type="domain" description="AB hydrolase-1" evidence="2">
    <location>
        <begin position="77"/>
        <end position="323"/>
    </location>
</feature>
<dbReference type="EMBL" id="AP022613">
    <property type="protein sequence ID" value="BBZ38262.1"/>
    <property type="molecule type" value="Genomic_DNA"/>
</dbReference>
<dbReference type="SUPFAM" id="SSF53474">
    <property type="entry name" value="alpha/beta-Hydrolases"/>
    <property type="match status" value="1"/>
</dbReference>
<evidence type="ECO:0000259" key="2">
    <source>
        <dbReference type="Pfam" id="PF00561"/>
    </source>
</evidence>
<sequence length="356" mass="38140">MSGPPLDIDTGKESTVFAQPELTTATFASGDALADPAASRRRSGARPELYVERTVITSDGVRLAVRDYGSAGARDHTVVLLHGLCLTQASWAPQVRQLRQRWGNSIRIITYDHRGHGRSSRADMHTYRIDRLAGDLAEVLTILNVKGPLTLAGHSMGGMTALAYLARPAVDRPVDPQGLVLVATAAGRLVERGLGRLLATRATEMVFGFVHHMPRRATDRALNGLVRPVWEGLNKFAGAERSHTATVTTPDMHTISLTTAVGFLPSLKQYDQYHSLASISANAIVVSGGADVATPAEHARDLVAGIPGATHLHRPAAGHMLLQEESHCVGTAIERVMGMRRTSARAAASRRTLTAV</sequence>
<gene>
    <name evidence="3" type="ORF">MCNS_13250</name>
</gene>
<dbReference type="PANTHER" id="PTHR43798:SF31">
    <property type="entry name" value="AB HYDROLASE SUPERFAMILY PROTEIN YCLE"/>
    <property type="match status" value="1"/>
</dbReference>
<reference evidence="3 4" key="1">
    <citation type="journal article" date="2019" name="Emerg. Microbes Infect.">
        <title>Comprehensive subspecies identification of 175 nontuberculous mycobacteria species based on 7547 genomic profiles.</title>
        <authorList>
            <person name="Matsumoto Y."/>
            <person name="Kinjo T."/>
            <person name="Motooka D."/>
            <person name="Nabeya D."/>
            <person name="Jung N."/>
            <person name="Uechi K."/>
            <person name="Horii T."/>
            <person name="Iida T."/>
            <person name="Fujita J."/>
            <person name="Nakamura S."/>
        </authorList>
    </citation>
    <scope>NUCLEOTIDE SEQUENCE [LARGE SCALE GENOMIC DNA]</scope>
    <source>
        <strain evidence="3 4">JCM 14738</strain>
    </source>
</reference>
<keyword evidence="4" id="KW-1185">Reference proteome</keyword>